<feature type="binding site" evidence="12">
    <location>
        <position position="388"/>
    </location>
    <ligand>
        <name>Mg(2+)</name>
        <dbReference type="ChEBI" id="CHEBI:18420"/>
    </ligand>
</feature>
<gene>
    <name evidence="17" type="ORF">CLV40_10356</name>
</gene>
<feature type="domain" description="PEP-utilising enzyme mobile" evidence="14">
    <location>
        <begin position="144"/>
        <end position="213"/>
    </location>
</feature>
<dbReference type="RefSeq" id="WP_104477907.1">
    <property type="nucleotide sequence ID" value="NZ_CP154825.1"/>
</dbReference>
<protein>
    <recommendedName>
        <fullName evidence="3 9">Phosphoenolpyruvate-protein phosphotransferase</fullName>
        <ecNumber evidence="9">2.7.3.9</ecNumber>
    </recommendedName>
    <alternativeName>
        <fullName evidence="8 9">Phosphotransferase system, enzyme I</fullName>
    </alternativeName>
</protein>
<evidence type="ECO:0000256" key="6">
    <source>
        <dbReference type="ARBA" id="ARBA00022777"/>
    </source>
</evidence>
<dbReference type="PROSITE" id="PS00370">
    <property type="entry name" value="PEP_ENZYMES_PHOS_SITE"/>
    <property type="match status" value="1"/>
</dbReference>
<dbReference type="InterPro" id="IPR023151">
    <property type="entry name" value="PEP_util_CS"/>
</dbReference>
<dbReference type="InterPro" id="IPR036637">
    <property type="entry name" value="Phosphohistidine_dom_sf"/>
</dbReference>
<dbReference type="InterPro" id="IPR008731">
    <property type="entry name" value="PTS_EIN"/>
</dbReference>
<keyword evidence="9" id="KW-0598">Phosphotransferase system</keyword>
<dbReference type="AlphaFoldDB" id="A0A2S6GW96"/>
<feature type="binding site" evidence="11">
    <location>
        <position position="263"/>
    </location>
    <ligand>
        <name>phosphoenolpyruvate</name>
        <dbReference type="ChEBI" id="CHEBI:58702"/>
    </ligand>
</feature>
<evidence type="ECO:0000256" key="9">
    <source>
        <dbReference type="PIRNR" id="PIRNR000732"/>
    </source>
</evidence>
<dbReference type="Gene3D" id="1.10.274.10">
    <property type="entry name" value="PtsI, HPr-binding domain"/>
    <property type="match status" value="1"/>
</dbReference>
<evidence type="ECO:0000256" key="5">
    <source>
        <dbReference type="ARBA" id="ARBA00022723"/>
    </source>
</evidence>
<dbReference type="EC" id="2.7.3.9" evidence="9"/>
<dbReference type="InterPro" id="IPR036618">
    <property type="entry name" value="PtsI_HPr-bd_sf"/>
</dbReference>
<evidence type="ECO:0000256" key="7">
    <source>
        <dbReference type="ARBA" id="ARBA00022842"/>
    </source>
</evidence>
<evidence type="ECO:0000256" key="10">
    <source>
        <dbReference type="PIRSR" id="PIRSR000732-1"/>
    </source>
</evidence>
<evidence type="ECO:0000256" key="11">
    <source>
        <dbReference type="PIRSR" id="PIRSR000732-2"/>
    </source>
</evidence>
<sequence length="529" mass="54049">MSTHTGLGACPGTATGPVARLGRPPVLPDSAPEPGPDERERALGALEAVAVELARRADLAEDGDVLVAAALMARDPGLGAKVAELVGQGMPAAWAVDRAVAGYRDLLADSHLAARAADLDDVRDRAVAHLLGLPMPGLPEPGHPYVLVAADLAPADAASLDPAVVLGLVTERGGPTSHTAILARSLGIPAVVACPAAASLVDGQRVRVDGTRGVVVEDPVDEAIASPVLGGPGRTADGHRIALLANIGGPTDIGDVEGVGLFRTEFLFLGRKNPPTVEEQRTAYRAVFEPLSGKRVVVRTVDAGSDKPVPFVADEPEPNPALGVRGLRTARRHLGHLHDQLDAIVLAAADTGVELWVMAPMVATAAEAADFAVVARERGIAQVGVMIEIPAAALRAADIASEVDFVSIGTNDLAQFTFAADRELGSLADLLDPWQPALLDLVARTARAARAAGKPVGVCGEAAADPLLAPVLVGLGVDSLSMAPVGAPHVRAALAEHTLDQCREIASAVLAAGSPRGARAAARSVRSVS</sequence>
<dbReference type="PANTHER" id="PTHR46244">
    <property type="entry name" value="PHOSPHOENOLPYRUVATE-PROTEIN PHOSPHOTRANSFERASE"/>
    <property type="match status" value="1"/>
</dbReference>
<keyword evidence="7 9" id="KW-0460">Magnesium</keyword>
<keyword evidence="9" id="KW-0762">Sugar transport</keyword>
<feature type="binding site" evidence="12">
    <location>
        <position position="412"/>
    </location>
    <ligand>
        <name>Mg(2+)</name>
        <dbReference type="ChEBI" id="CHEBI:18420"/>
    </ligand>
</feature>
<comment type="cofactor">
    <cofactor evidence="1 9 12">
        <name>Mg(2+)</name>
        <dbReference type="ChEBI" id="CHEBI:18420"/>
    </cofactor>
</comment>
<dbReference type="SUPFAM" id="SSF51621">
    <property type="entry name" value="Phosphoenolpyruvate/pyruvate domain"/>
    <property type="match status" value="1"/>
</dbReference>
<name>A0A2S6GW96_9PSEU</name>
<keyword evidence="9" id="KW-0963">Cytoplasm</keyword>
<evidence type="ECO:0000256" key="12">
    <source>
        <dbReference type="PIRSR" id="PIRSR000732-3"/>
    </source>
</evidence>
<keyword evidence="18" id="KW-1185">Reference proteome</keyword>
<evidence type="ECO:0000313" key="17">
    <source>
        <dbReference type="EMBL" id="PPK69450.1"/>
    </source>
</evidence>
<dbReference type="OrthoDB" id="9765468at2"/>
<accession>A0A2S6GW96</accession>
<keyword evidence="5 9" id="KW-0479">Metal-binding</keyword>
<keyword evidence="4 9" id="KW-0808">Transferase</keyword>
<feature type="binding site" evidence="11">
    <location>
        <position position="299"/>
    </location>
    <ligand>
        <name>phosphoenolpyruvate</name>
        <dbReference type="ChEBI" id="CHEBI:58702"/>
    </ligand>
</feature>
<keyword evidence="6 9" id="KW-0418">Kinase</keyword>
<dbReference type="Pfam" id="PF05524">
    <property type="entry name" value="PEP-utilisers_N"/>
    <property type="match status" value="1"/>
</dbReference>
<dbReference type="GO" id="GO:0046872">
    <property type="term" value="F:metal ion binding"/>
    <property type="evidence" value="ECO:0007669"/>
    <property type="project" value="UniProtKB-KW"/>
</dbReference>
<evidence type="ECO:0000256" key="13">
    <source>
        <dbReference type="SAM" id="MobiDB-lite"/>
    </source>
</evidence>
<dbReference type="GO" id="GO:0016301">
    <property type="term" value="F:kinase activity"/>
    <property type="evidence" value="ECO:0007669"/>
    <property type="project" value="UniProtKB-KW"/>
</dbReference>
<comment type="caution">
    <text evidence="17">The sequence shown here is derived from an EMBL/GenBank/DDBJ whole genome shotgun (WGS) entry which is preliminary data.</text>
</comment>
<evidence type="ECO:0000259" key="16">
    <source>
        <dbReference type="Pfam" id="PF05524"/>
    </source>
</evidence>
<reference evidence="17 18" key="1">
    <citation type="submission" date="2018-02" db="EMBL/GenBank/DDBJ databases">
        <title>Genomic Encyclopedia of Archaeal and Bacterial Type Strains, Phase II (KMG-II): from individual species to whole genera.</title>
        <authorList>
            <person name="Goeker M."/>
        </authorList>
    </citation>
    <scope>NUCLEOTIDE SEQUENCE [LARGE SCALE GENOMIC DNA]</scope>
    <source>
        <strain evidence="17 18">YU 961-1</strain>
    </source>
</reference>
<evidence type="ECO:0000256" key="8">
    <source>
        <dbReference type="ARBA" id="ARBA00033235"/>
    </source>
</evidence>
<dbReference type="Pfam" id="PF02896">
    <property type="entry name" value="PEP-utilizers_C"/>
    <property type="match status" value="1"/>
</dbReference>
<dbReference type="PIRSF" id="PIRSF000732">
    <property type="entry name" value="PTS_enzyme_I"/>
    <property type="match status" value="1"/>
</dbReference>
<dbReference type="InterPro" id="IPR000121">
    <property type="entry name" value="PEP_util_C"/>
</dbReference>
<evidence type="ECO:0000256" key="3">
    <source>
        <dbReference type="ARBA" id="ARBA00016544"/>
    </source>
</evidence>
<dbReference type="InterPro" id="IPR040442">
    <property type="entry name" value="Pyrv_kinase-like_dom_sf"/>
</dbReference>
<dbReference type="GO" id="GO:0009401">
    <property type="term" value="P:phosphoenolpyruvate-dependent sugar phosphotransferase system"/>
    <property type="evidence" value="ECO:0007669"/>
    <property type="project" value="UniProtKB-KW"/>
</dbReference>
<dbReference type="InterPro" id="IPR018274">
    <property type="entry name" value="PEP_util_AS"/>
</dbReference>
<dbReference type="InterPro" id="IPR008279">
    <property type="entry name" value="PEP-util_enz_mobile_dom"/>
</dbReference>
<feature type="domain" description="PEP-utilising enzyme C-terminal" evidence="15">
    <location>
        <begin position="234"/>
        <end position="496"/>
    </location>
</feature>
<evidence type="ECO:0000313" key="18">
    <source>
        <dbReference type="Proteomes" id="UP000239203"/>
    </source>
</evidence>
<feature type="active site" description="Proton donor" evidence="10">
    <location>
        <position position="459"/>
    </location>
</feature>
<dbReference type="InterPro" id="IPR024692">
    <property type="entry name" value="PTS_EI"/>
</dbReference>
<dbReference type="PRINTS" id="PR01736">
    <property type="entry name" value="PHPHTRNFRASE"/>
</dbReference>
<organism evidence="17 18">
    <name type="scientific">Actinokineospora auranticolor</name>
    <dbReference type="NCBI Taxonomy" id="155976"/>
    <lineage>
        <taxon>Bacteria</taxon>
        <taxon>Bacillati</taxon>
        <taxon>Actinomycetota</taxon>
        <taxon>Actinomycetes</taxon>
        <taxon>Pseudonocardiales</taxon>
        <taxon>Pseudonocardiaceae</taxon>
        <taxon>Actinokineospora</taxon>
    </lineage>
</organism>
<comment type="subcellular location">
    <subcellularLocation>
        <location evidence="9">Cytoplasm</location>
    </subcellularLocation>
</comment>
<feature type="binding site" evidence="11">
    <location>
        <begin position="411"/>
        <end position="412"/>
    </location>
    <ligand>
        <name>phosphoenolpyruvate</name>
        <dbReference type="ChEBI" id="CHEBI:58702"/>
    </ligand>
</feature>
<evidence type="ECO:0000256" key="4">
    <source>
        <dbReference type="ARBA" id="ARBA00022679"/>
    </source>
</evidence>
<dbReference type="InterPro" id="IPR015813">
    <property type="entry name" value="Pyrv/PenolPyrv_kinase-like_dom"/>
</dbReference>
<dbReference type="Gene3D" id="3.50.30.10">
    <property type="entry name" value="Phosphohistidine domain"/>
    <property type="match status" value="1"/>
</dbReference>
<keyword evidence="9" id="KW-0813">Transport</keyword>
<evidence type="ECO:0000259" key="14">
    <source>
        <dbReference type="Pfam" id="PF00391"/>
    </source>
</evidence>
<dbReference type="Gene3D" id="3.20.20.60">
    <property type="entry name" value="Phosphoenolpyruvate-binding domains"/>
    <property type="match status" value="1"/>
</dbReference>
<comment type="catalytic activity">
    <reaction evidence="9">
        <text>L-histidyl-[protein] + phosphoenolpyruvate = N(pros)-phospho-L-histidyl-[protein] + pyruvate</text>
        <dbReference type="Rhea" id="RHEA:23880"/>
        <dbReference type="Rhea" id="RHEA-COMP:9745"/>
        <dbReference type="Rhea" id="RHEA-COMP:9746"/>
        <dbReference type="ChEBI" id="CHEBI:15361"/>
        <dbReference type="ChEBI" id="CHEBI:29979"/>
        <dbReference type="ChEBI" id="CHEBI:58702"/>
        <dbReference type="ChEBI" id="CHEBI:64837"/>
        <dbReference type="EC" id="2.7.3.9"/>
    </reaction>
</comment>
<feature type="compositionally biased region" description="Pro residues" evidence="13">
    <location>
        <begin position="25"/>
        <end position="34"/>
    </location>
</feature>
<proteinExistence type="inferred from homology"/>
<evidence type="ECO:0000256" key="1">
    <source>
        <dbReference type="ARBA" id="ARBA00001946"/>
    </source>
</evidence>
<feature type="domain" description="Phosphotransferase system enzyme I N-terminal" evidence="16">
    <location>
        <begin position="5"/>
        <end position="109"/>
    </location>
</feature>
<evidence type="ECO:0000256" key="2">
    <source>
        <dbReference type="ARBA" id="ARBA00007837"/>
    </source>
</evidence>
<dbReference type="InterPro" id="IPR050499">
    <property type="entry name" value="PEP-utilizing_PTS_enzyme"/>
</dbReference>
<comment type="similarity">
    <text evidence="2 9">Belongs to the PEP-utilizing enzyme family.</text>
</comment>
<dbReference type="GO" id="GO:0005737">
    <property type="term" value="C:cytoplasm"/>
    <property type="evidence" value="ECO:0007669"/>
    <property type="project" value="UniProtKB-SubCell"/>
</dbReference>
<dbReference type="Pfam" id="PF00391">
    <property type="entry name" value="PEP-utilizers"/>
    <property type="match status" value="1"/>
</dbReference>
<dbReference type="PROSITE" id="PS00742">
    <property type="entry name" value="PEP_ENZYMES_2"/>
    <property type="match status" value="1"/>
</dbReference>
<dbReference type="Proteomes" id="UP000239203">
    <property type="component" value="Unassembled WGS sequence"/>
</dbReference>
<dbReference type="GO" id="GO:0008965">
    <property type="term" value="F:phosphoenolpyruvate-protein phosphotransferase activity"/>
    <property type="evidence" value="ECO:0007669"/>
    <property type="project" value="UniProtKB-EC"/>
</dbReference>
<dbReference type="PANTHER" id="PTHR46244:SF3">
    <property type="entry name" value="PHOSPHOENOLPYRUVATE-PROTEIN PHOSPHOTRANSFERASE"/>
    <property type="match status" value="1"/>
</dbReference>
<dbReference type="SUPFAM" id="SSF47831">
    <property type="entry name" value="Enzyme I of the PEP:sugar phosphotransferase system HPr-binding (sub)domain"/>
    <property type="match status" value="1"/>
</dbReference>
<evidence type="ECO:0000259" key="15">
    <source>
        <dbReference type="Pfam" id="PF02896"/>
    </source>
</evidence>
<feature type="binding site" evidence="11">
    <location>
        <position position="422"/>
    </location>
    <ligand>
        <name>phosphoenolpyruvate</name>
        <dbReference type="ChEBI" id="CHEBI:58702"/>
    </ligand>
</feature>
<feature type="region of interest" description="Disordered" evidence="13">
    <location>
        <begin position="1"/>
        <end position="38"/>
    </location>
</feature>
<feature type="active site" description="Tele-phosphohistidine intermediate" evidence="10">
    <location>
        <position position="178"/>
    </location>
</feature>
<comment type="function">
    <text evidence="9">General (non sugar-specific) component of the phosphoenolpyruvate-dependent sugar phosphotransferase system (sugar PTS). This major carbohydrate active-transport system catalyzes the phosphorylation of incoming sugar substrates concomitantly with their translocation across the cell membrane. Enzyme I transfers the phosphoryl group from phosphoenolpyruvate (PEP) to the phosphoryl carrier protein (HPr).</text>
</comment>
<dbReference type="SUPFAM" id="SSF52009">
    <property type="entry name" value="Phosphohistidine domain"/>
    <property type="match status" value="1"/>
</dbReference>
<dbReference type="EMBL" id="PTIX01000003">
    <property type="protein sequence ID" value="PPK69450.1"/>
    <property type="molecule type" value="Genomic_DNA"/>
</dbReference>